<comment type="caution">
    <text evidence="1">The sequence shown here is derived from an EMBL/GenBank/DDBJ whole genome shotgun (WGS) entry which is preliminary data.</text>
</comment>
<name>A0ABQ9YTD9_9CRUS</name>
<accession>A0ABQ9YTD9</accession>
<proteinExistence type="predicted"/>
<dbReference type="EMBL" id="JAOYFB010000001">
    <property type="protein sequence ID" value="KAK4003900.1"/>
    <property type="molecule type" value="Genomic_DNA"/>
</dbReference>
<reference evidence="1 2" key="1">
    <citation type="journal article" date="2023" name="Nucleic Acids Res.">
        <title>The hologenome of Daphnia magna reveals possible DNA methylation and microbiome-mediated evolution of the host genome.</title>
        <authorList>
            <person name="Chaturvedi A."/>
            <person name="Li X."/>
            <person name="Dhandapani V."/>
            <person name="Marshall H."/>
            <person name="Kissane S."/>
            <person name="Cuenca-Cambronero M."/>
            <person name="Asole G."/>
            <person name="Calvet F."/>
            <person name="Ruiz-Romero M."/>
            <person name="Marangio P."/>
            <person name="Guigo R."/>
            <person name="Rago D."/>
            <person name="Mirbahai L."/>
            <person name="Eastwood N."/>
            <person name="Colbourne J.K."/>
            <person name="Zhou J."/>
            <person name="Mallon E."/>
            <person name="Orsini L."/>
        </authorList>
    </citation>
    <scope>NUCLEOTIDE SEQUENCE [LARGE SCALE GENOMIC DNA]</scope>
    <source>
        <strain evidence="1">LRV0_1</strain>
    </source>
</reference>
<sequence length="143" mass="16552">MDVNVGIVDNEEKYCFLLEYKDCLLKRFKKDNAAAKNLRESLKDSLLEELRIRFVEDIEYEPAEIGVNEENSNPEVNEILSDEIVESIHNDAYVAEDEVNYVEKNQDIMVFGGTKNQGIYDVVGYVLYSRCRHILKCQDCKST</sequence>
<protein>
    <submittedName>
        <fullName evidence="1">Uncharacterized protein</fullName>
    </submittedName>
</protein>
<evidence type="ECO:0000313" key="1">
    <source>
        <dbReference type="EMBL" id="KAK4003900.1"/>
    </source>
</evidence>
<keyword evidence="2" id="KW-1185">Reference proteome</keyword>
<dbReference type="Proteomes" id="UP001234178">
    <property type="component" value="Unassembled WGS sequence"/>
</dbReference>
<evidence type="ECO:0000313" key="2">
    <source>
        <dbReference type="Proteomes" id="UP001234178"/>
    </source>
</evidence>
<gene>
    <name evidence="1" type="ORF">OUZ56_005651</name>
</gene>
<organism evidence="1 2">
    <name type="scientific">Daphnia magna</name>
    <dbReference type="NCBI Taxonomy" id="35525"/>
    <lineage>
        <taxon>Eukaryota</taxon>
        <taxon>Metazoa</taxon>
        <taxon>Ecdysozoa</taxon>
        <taxon>Arthropoda</taxon>
        <taxon>Crustacea</taxon>
        <taxon>Branchiopoda</taxon>
        <taxon>Diplostraca</taxon>
        <taxon>Cladocera</taxon>
        <taxon>Anomopoda</taxon>
        <taxon>Daphniidae</taxon>
        <taxon>Daphnia</taxon>
    </lineage>
</organism>